<gene>
    <name evidence="1" type="ORF">QXL92_09625</name>
</gene>
<dbReference type="EMBL" id="JAUFSA010000001">
    <property type="protein sequence ID" value="MDP7735003.1"/>
    <property type="molecule type" value="Genomic_DNA"/>
</dbReference>
<dbReference type="Proteomes" id="UP001229081">
    <property type="component" value="Unassembled WGS sequence"/>
</dbReference>
<protein>
    <submittedName>
        <fullName evidence="1">Uncharacterized protein</fullName>
    </submittedName>
</protein>
<comment type="caution">
    <text evidence="1">The sequence shown here is derived from an EMBL/GenBank/DDBJ whole genome shotgun (WGS) entry which is preliminary data.</text>
</comment>
<evidence type="ECO:0000313" key="1">
    <source>
        <dbReference type="EMBL" id="MDP7735003.1"/>
    </source>
</evidence>
<reference evidence="1" key="1">
    <citation type="submission" date="2023-06" db="EMBL/GenBank/DDBJ databases">
        <title>Identification of two novel mycobacterium reveal diversities and complexities of Mycobacterium gordonae clade.</title>
        <authorList>
            <person name="Matsumoto Y."/>
            <person name="Nakamura S."/>
            <person name="Motooka D."/>
            <person name="Fukushima K."/>
        </authorList>
    </citation>
    <scope>NUCLEOTIDE SEQUENCE</scope>
    <source>
        <strain evidence="1">TY812</strain>
    </source>
</reference>
<organism evidence="1 2">
    <name type="scientific">Mycobacterium paragordonae</name>
    <dbReference type="NCBI Taxonomy" id="1389713"/>
    <lineage>
        <taxon>Bacteria</taxon>
        <taxon>Bacillati</taxon>
        <taxon>Actinomycetota</taxon>
        <taxon>Actinomycetes</taxon>
        <taxon>Mycobacteriales</taxon>
        <taxon>Mycobacteriaceae</taxon>
        <taxon>Mycobacterium</taxon>
    </lineage>
</organism>
<accession>A0A4R5WWB4</accession>
<name>A0A4R5WWB4_9MYCO</name>
<dbReference type="AlphaFoldDB" id="A0A4R5WWB4"/>
<proteinExistence type="predicted"/>
<sequence>MGVLFRLVELLLLALPLIGLVAAGIRAISAMNRRRWENADPPDAISGAPARAPAAGNPAAHWQAIKRALEAHEKTDARWLEYELDATRLLDFPVMTDMRDPLTTRFHRAKLRADLHRPLRAEDLFDDREAAREYLDAVEDYVTAFNAAEAEATRRRSSDFSKEERQRLARAQSLLRIAADTAATTQERQHAYQLARAELDGLIVLPDNTRSSIERGILGEIDR</sequence>
<evidence type="ECO:0000313" key="2">
    <source>
        <dbReference type="Proteomes" id="UP001229081"/>
    </source>
</evidence>
<dbReference type="RefSeq" id="WP_133436152.1">
    <property type="nucleotide sequence ID" value="NZ_JAUFSA010000001.1"/>
</dbReference>